<feature type="compositionally biased region" description="Acidic residues" evidence="1">
    <location>
        <begin position="98"/>
        <end position="118"/>
    </location>
</feature>
<name>A0A031JT14_9SPHN</name>
<dbReference type="eggNOG" id="ENOG50307QF">
    <property type="taxonomic scope" value="Bacteria"/>
</dbReference>
<evidence type="ECO:0000256" key="1">
    <source>
        <dbReference type="SAM" id="MobiDB-lite"/>
    </source>
</evidence>
<protein>
    <submittedName>
        <fullName evidence="2">Uncharacterized protein</fullName>
    </submittedName>
</protein>
<dbReference type="EMBL" id="JFYZ01000024">
    <property type="protein sequence ID" value="EZP79517.1"/>
    <property type="molecule type" value="Genomic_DNA"/>
</dbReference>
<evidence type="ECO:0000313" key="3">
    <source>
        <dbReference type="Proteomes" id="UP000024329"/>
    </source>
</evidence>
<dbReference type="PATRIC" id="fig|158500.4.peg.4026"/>
<evidence type="ECO:0000313" key="2">
    <source>
        <dbReference type="EMBL" id="EZP79517.1"/>
    </source>
</evidence>
<sequence>MLELKIKAGSRYVEPSALASRFGAARALEELGDMIEYLIAQVDFIAGDPDEECNGDLEPDDDGKGDPAWPEWHTLSQKLTRHGTTPMGHTPWGGISHEDDEDDDAAEDDDPSGQCDEDGVNTVLGALRGDGPGCEISDPDQTVDDVGCDEEGGDMLPVLDWCAHDQTEPIVPSDTVDDRIMAVYRDRIRNLYYVKRESIWPGQPPVWHRASAPLDAINLN</sequence>
<reference evidence="2 3" key="1">
    <citation type="submission" date="2014-03" db="EMBL/GenBank/DDBJ databases">
        <title>Whole genome sequence of Novosphingobium resinovorum KF1.</title>
        <authorList>
            <person name="Gan H.M."/>
            <person name="Gan H.Y."/>
            <person name="Chew T.H."/>
            <person name="Savka M.A."/>
        </authorList>
    </citation>
    <scope>NUCLEOTIDE SEQUENCE [LARGE SCALE GENOMIC DNA]</scope>
    <source>
        <strain evidence="2 3">KF1</strain>
    </source>
</reference>
<feature type="region of interest" description="Disordered" evidence="1">
    <location>
        <begin position="49"/>
        <end position="118"/>
    </location>
</feature>
<dbReference type="RefSeq" id="WP_036528082.1">
    <property type="nucleotide sequence ID" value="NZ_JFYZ01000024.1"/>
</dbReference>
<accession>A0A031JT14</accession>
<dbReference type="Proteomes" id="UP000024329">
    <property type="component" value="Unassembled WGS sequence"/>
</dbReference>
<organism evidence="2 3">
    <name type="scientific">Novosphingobium resinovorum</name>
    <dbReference type="NCBI Taxonomy" id="158500"/>
    <lineage>
        <taxon>Bacteria</taxon>
        <taxon>Pseudomonadati</taxon>
        <taxon>Pseudomonadota</taxon>
        <taxon>Alphaproteobacteria</taxon>
        <taxon>Sphingomonadales</taxon>
        <taxon>Sphingomonadaceae</taxon>
        <taxon>Novosphingobium</taxon>
    </lineage>
</organism>
<gene>
    <name evidence="2" type="ORF">BV97_03954</name>
</gene>
<proteinExistence type="predicted"/>
<dbReference type="AlphaFoldDB" id="A0A031JT14"/>
<feature type="compositionally biased region" description="Acidic residues" evidence="1">
    <location>
        <begin position="49"/>
        <end position="63"/>
    </location>
</feature>
<comment type="caution">
    <text evidence="2">The sequence shown here is derived from an EMBL/GenBank/DDBJ whole genome shotgun (WGS) entry which is preliminary data.</text>
</comment>